<organism evidence="6">
    <name type="scientific">Gongylonema pulchrum</name>
    <dbReference type="NCBI Taxonomy" id="637853"/>
    <lineage>
        <taxon>Eukaryota</taxon>
        <taxon>Metazoa</taxon>
        <taxon>Ecdysozoa</taxon>
        <taxon>Nematoda</taxon>
        <taxon>Chromadorea</taxon>
        <taxon>Rhabditida</taxon>
        <taxon>Spirurina</taxon>
        <taxon>Spiruromorpha</taxon>
        <taxon>Spiruroidea</taxon>
        <taxon>Gongylonematidae</taxon>
        <taxon>Gongylonema</taxon>
    </lineage>
</organism>
<reference evidence="4 5" key="2">
    <citation type="submission" date="2018-11" db="EMBL/GenBank/DDBJ databases">
        <authorList>
            <consortium name="Pathogen Informatics"/>
        </authorList>
    </citation>
    <scope>NUCLEOTIDE SEQUENCE [LARGE SCALE GENOMIC DNA]</scope>
</reference>
<dbReference type="InterPro" id="IPR000504">
    <property type="entry name" value="RRM_dom"/>
</dbReference>
<dbReference type="EMBL" id="UYRT01080296">
    <property type="protein sequence ID" value="VDN22453.1"/>
    <property type="molecule type" value="Genomic_DNA"/>
</dbReference>
<dbReference type="SUPFAM" id="SSF54928">
    <property type="entry name" value="RNA-binding domain, RBD"/>
    <property type="match status" value="1"/>
</dbReference>
<reference evidence="6" key="1">
    <citation type="submission" date="2016-06" db="UniProtKB">
        <authorList>
            <consortium name="WormBaseParasite"/>
        </authorList>
    </citation>
    <scope>IDENTIFICATION</scope>
</reference>
<dbReference type="Pfam" id="PF00076">
    <property type="entry name" value="RRM_1"/>
    <property type="match status" value="1"/>
</dbReference>
<sequence length="402" mass="44602">MDSPHGLDTIFALKKAKNWDGVAADGEHFPHNLCFNEMMASGNWALLKMICANLNGTVTAFGVRTERSRRADNEPRLHALASAQAQAEARNELWTLRTRKLLVVGLLPITTVQEIISYFSRWGTVRKVFLSADSTTTVSNYAFVCYTTYGEVEAAMACVLHVISGKLLTVCRAALCLDCVPSERQNRYQMRGVTCLVCCLARSRGLAKAKAALLPPAPVGHYYFATVYGVTLPSLSSDRSARHAARQDDASSEWGSEDEESRREWHSLIDRFRRQIITGRGRGQTAERDINREQSSSVRRSGARTAWNSVVQNVRAEENEDELRRSRRSGIGENLFPARFVPGREDAQRRSSIVEESVPHGLGQSIGRSSASFSRRTRPEGNGQMEGAIFSHGVLQIEPGLD</sequence>
<dbReference type="Gene3D" id="3.30.70.330">
    <property type="match status" value="1"/>
</dbReference>
<evidence type="ECO:0000313" key="5">
    <source>
        <dbReference type="Proteomes" id="UP000271098"/>
    </source>
</evidence>
<dbReference type="WBParaSite" id="GPUH_0001353301-mRNA-1">
    <property type="protein sequence ID" value="GPUH_0001353301-mRNA-1"/>
    <property type="gene ID" value="GPUH_0001353301"/>
</dbReference>
<evidence type="ECO:0000313" key="6">
    <source>
        <dbReference type="WBParaSite" id="GPUH_0001353301-mRNA-1"/>
    </source>
</evidence>
<dbReference type="GO" id="GO:0003723">
    <property type="term" value="F:RNA binding"/>
    <property type="evidence" value="ECO:0007669"/>
    <property type="project" value="UniProtKB-UniRule"/>
</dbReference>
<dbReference type="SMART" id="SM00360">
    <property type="entry name" value="RRM"/>
    <property type="match status" value="1"/>
</dbReference>
<accession>A0A183DXS7</accession>
<dbReference type="AlphaFoldDB" id="A0A183DXS7"/>
<name>A0A183DXS7_9BILA</name>
<dbReference type="InterPro" id="IPR035979">
    <property type="entry name" value="RBD_domain_sf"/>
</dbReference>
<keyword evidence="5" id="KW-1185">Reference proteome</keyword>
<feature type="domain" description="RRM" evidence="3">
    <location>
        <begin position="99"/>
        <end position="175"/>
    </location>
</feature>
<evidence type="ECO:0000256" key="1">
    <source>
        <dbReference type="PROSITE-ProRule" id="PRU00176"/>
    </source>
</evidence>
<dbReference type="OrthoDB" id="78437at2759"/>
<keyword evidence="1" id="KW-0694">RNA-binding</keyword>
<evidence type="ECO:0000256" key="2">
    <source>
        <dbReference type="SAM" id="MobiDB-lite"/>
    </source>
</evidence>
<gene>
    <name evidence="4" type="ORF">GPUH_LOCUS13518</name>
</gene>
<dbReference type="Proteomes" id="UP000271098">
    <property type="component" value="Unassembled WGS sequence"/>
</dbReference>
<dbReference type="PROSITE" id="PS50102">
    <property type="entry name" value="RRM"/>
    <property type="match status" value="1"/>
</dbReference>
<protein>
    <submittedName>
        <fullName evidence="6">RRM domain-containing protein</fullName>
    </submittedName>
</protein>
<dbReference type="InterPro" id="IPR012677">
    <property type="entry name" value="Nucleotide-bd_a/b_plait_sf"/>
</dbReference>
<evidence type="ECO:0000313" key="4">
    <source>
        <dbReference type="EMBL" id="VDN22453.1"/>
    </source>
</evidence>
<evidence type="ECO:0000259" key="3">
    <source>
        <dbReference type="PROSITE" id="PS50102"/>
    </source>
</evidence>
<feature type="region of interest" description="Disordered" evidence="2">
    <location>
        <begin position="280"/>
        <end position="304"/>
    </location>
</feature>
<feature type="region of interest" description="Disordered" evidence="2">
    <location>
        <begin position="355"/>
        <end position="385"/>
    </location>
</feature>
<dbReference type="CDD" id="cd00590">
    <property type="entry name" value="RRM_SF"/>
    <property type="match status" value="1"/>
</dbReference>
<proteinExistence type="predicted"/>